<keyword evidence="14" id="KW-1185">Reference proteome</keyword>
<dbReference type="GO" id="GO:0007100">
    <property type="term" value="P:mitotic centrosome separation"/>
    <property type="evidence" value="ECO:0007669"/>
    <property type="project" value="TreeGrafter"/>
</dbReference>
<evidence type="ECO:0000256" key="2">
    <source>
        <dbReference type="ARBA" id="ARBA00004300"/>
    </source>
</evidence>
<dbReference type="Proteomes" id="UP001286313">
    <property type="component" value="Unassembled WGS sequence"/>
</dbReference>
<feature type="transmembrane region" description="Helical" evidence="10">
    <location>
        <begin position="65"/>
        <end position="94"/>
    </location>
</feature>
<dbReference type="Pfam" id="PF04880">
    <property type="entry name" value="NUDE_C"/>
    <property type="match status" value="1"/>
</dbReference>
<feature type="domain" description="VTT" evidence="12">
    <location>
        <begin position="85"/>
        <end position="199"/>
    </location>
</feature>
<proteinExistence type="inferred from homology"/>
<evidence type="ECO:0000313" key="14">
    <source>
        <dbReference type="Proteomes" id="UP001286313"/>
    </source>
</evidence>
<evidence type="ECO:0000313" key="13">
    <source>
        <dbReference type="EMBL" id="KAK3859313.1"/>
    </source>
</evidence>
<dbReference type="GO" id="GO:0000132">
    <property type="term" value="P:establishment of mitotic spindle orientation"/>
    <property type="evidence" value="ECO:0007669"/>
    <property type="project" value="TreeGrafter"/>
</dbReference>
<evidence type="ECO:0000259" key="12">
    <source>
        <dbReference type="Pfam" id="PF09335"/>
    </source>
</evidence>
<reference evidence="13" key="1">
    <citation type="submission" date="2023-10" db="EMBL/GenBank/DDBJ databases">
        <title>Genome assemblies of two species of porcelain crab, Petrolisthes cinctipes and Petrolisthes manimaculis (Anomura: Porcellanidae).</title>
        <authorList>
            <person name="Angst P."/>
        </authorList>
    </citation>
    <scope>NUCLEOTIDE SEQUENCE</scope>
    <source>
        <strain evidence="13">PB745_01</strain>
        <tissue evidence="13">Gill</tissue>
    </source>
</reference>
<dbReference type="PANTHER" id="PTHR10921:SF1">
    <property type="entry name" value="NUCLEAR DISTRIBUTION PROTEIN NUDE HOMOLOG"/>
    <property type="match status" value="1"/>
</dbReference>
<comment type="subcellular location">
    <subcellularLocation>
        <location evidence="2">Cytoplasm</location>
        <location evidence="2">Cytoskeleton</location>
        <location evidence="2">Microtubule organizing center</location>
        <location evidence="2">Centrosome</location>
    </subcellularLocation>
    <subcellularLocation>
        <location evidence="1">Cytoplasm</location>
        <location evidence="1">Cytoskeleton</location>
        <location evidence="1">Spindle</location>
    </subcellularLocation>
</comment>
<keyword evidence="10" id="KW-1133">Transmembrane helix</keyword>
<evidence type="ECO:0000256" key="3">
    <source>
        <dbReference type="ARBA" id="ARBA00007429"/>
    </source>
</evidence>
<keyword evidence="6 8" id="KW-0175">Coiled coil</keyword>
<evidence type="ECO:0000256" key="8">
    <source>
        <dbReference type="SAM" id="Coils"/>
    </source>
</evidence>
<feature type="compositionally biased region" description="Polar residues" evidence="9">
    <location>
        <begin position="483"/>
        <end position="494"/>
    </location>
</feature>
<dbReference type="GO" id="GO:0005813">
    <property type="term" value="C:centrosome"/>
    <property type="evidence" value="ECO:0007669"/>
    <property type="project" value="UniProtKB-SubCell"/>
</dbReference>
<feature type="region of interest" description="Disordered" evidence="9">
    <location>
        <begin position="483"/>
        <end position="507"/>
    </location>
</feature>
<evidence type="ECO:0000256" key="5">
    <source>
        <dbReference type="ARBA" id="ARBA00022701"/>
    </source>
</evidence>
<feature type="domain" description="NUDE" evidence="11">
    <location>
        <begin position="369"/>
        <end position="548"/>
    </location>
</feature>
<evidence type="ECO:0000256" key="9">
    <source>
        <dbReference type="SAM" id="MobiDB-lite"/>
    </source>
</evidence>
<keyword evidence="10" id="KW-0812">Transmembrane</keyword>
<feature type="coiled-coil region" evidence="8">
    <location>
        <begin position="257"/>
        <end position="414"/>
    </location>
</feature>
<evidence type="ECO:0000256" key="7">
    <source>
        <dbReference type="ARBA" id="ARBA00023212"/>
    </source>
</evidence>
<dbReference type="InterPro" id="IPR032816">
    <property type="entry name" value="VTT_dom"/>
</dbReference>
<dbReference type="GO" id="GO:0005874">
    <property type="term" value="C:microtubule"/>
    <property type="evidence" value="ECO:0007669"/>
    <property type="project" value="UniProtKB-KW"/>
</dbReference>
<dbReference type="GO" id="GO:0047496">
    <property type="term" value="P:vesicle transport along microtubule"/>
    <property type="evidence" value="ECO:0007669"/>
    <property type="project" value="TreeGrafter"/>
</dbReference>
<keyword evidence="7" id="KW-0206">Cytoskeleton</keyword>
<feature type="transmembrane region" description="Helical" evidence="10">
    <location>
        <begin position="139"/>
        <end position="157"/>
    </location>
</feature>
<dbReference type="InterPro" id="IPR033494">
    <property type="entry name" value="NUDE"/>
</dbReference>
<dbReference type="GO" id="GO:0000776">
    <property type="term" value="C:kinetochore"/>
    <property type="evidence" value="ECO:0007669"/>
    <property type="project" value="TreeGrafter"/>
</dbReference>
<evidence type="ECO:0000259" key="11">
    <source>
        <dbReference type="Pfam" id="PF04880"/>
    </source>
</evidence>
<dbReference type="Pfam" id="PF09335">
    <property type="entry name" value="VTT_dom"/>
    <property type="match status" value="1"/>
</dbReference>
<keyword evidence="4" id="KW-0963">Cytoplasm</keyword>
<dbReference type="GO" id="GO:0005871">
    <property type="term" value="C:kinesin complex"/>
    <property type="evidence" value="ECO:0007669"/>
    <property type="project" value="TreeGrafter"/>
</dbReference>
<comment type="caution">
    <text evidence="13">The sequence shown here is derived from an EMBL/GenBank/DDBJ whole genome shotgun (WGS) entry which is preliminary data.</text>
</comment>
<feature type="transmembrane region" description="Helical" evidence="10">
    <location>
        <begin position="25"/>
        <end position="44"/>
    </location>
</feature>
<name>A0AAE1BYE4_PETCI</name>
<sequence length="633" mass="70283">MQGTEPKVYYYAHSIPANEAPLSHVSNALVTLTIASVVGVVVYFSRDSVRRVLLWVSEQEVWIIVLVYVALFTTVSLPLMWGYIVVNIAAGYMFGTWRGLGITVSTATLGVLLGHLFIRGCLRQVVERHLVKSRLLRSLLLVLGGTHAFRVIAITRLTPIPFGLQNAAFAVSKVPTWLYLCASVLGLFPTQLLNSYLGTTVRNLDDVVSQSSTSSTSTTTGWVVFAVQTGFDDMMNGETPPTFTSDKEEADYWRQKAMEFKQSLEETREELEEFQSGSRDLEAELEAQLEQSETRCSEYQSQVNRLALENDALKERLERLHNEFNSQVTSLQSELSGIKSIKDELTKHIRKLEQDNDDLDRAKRATVASLEDFEARLNLAIERNAFLESELDEKEELSVSVQRLKDETRDLRQELSINKGKDENEPDNDRATELTRLTSTTPKIAALQKKQFIQPPKLDLTTSLPIGEGNGGVLVDSNKMALHSTQHTDSTPNTPGIPAPHPLPSLSNGPMTPSSRISALNIVGDLLRKVGALESRLASCRTLVKEQQRPLSLPPPGNHSASLPLTPSWEPLSQVTHSHIHLLLSLNPLVTTQPDENSADKQRLKQSEFSIQSRPEQLTTTCACNLHTTVTPA</sequence>
<dbReference type="GO" id="GO:0008017">
    <property type="term" value="F:microtubule binding"/>
    <property type="evidence" value="ECO:0007669"/>
    <property type="project" value="InterPro"/>
</dbReference>
<evidence type="ECO:0000256" key="1">
    <source>
        <dbReference type="ARBA" id="ARBA00004186"/>
    </source>
</evidence>
<dbReference type="PANTHER" id="PTHR10921">
    <property type="entry name" value="NUCLEAR DISTRIBUTION PROTEIN NUDE HOMOLOG 1"/>
    <property type="match status" value="1"/>
</dbReference>
<accession>A0AAE1BYE4</accession>
<dbReference type="GO" id="GO:0051642">
    <property type="term" value="P:centrosome localization"/>
    <property type="evidence" value="ECO:0007669"/>
    <property type="project" value="TreeGrafter"/>
</dbReference>
<dbReference type="EMBL" id="JAWQEG010005055">
    <property type="protein sequence ID" value="KAK3859313.1"/>
    <property type="molecule type" value="Genomic_DNA"/>
</dbReference>
<dbReference type="Gene3D" id="6.10.250.1080">
    <property type="match status" value="1"/>
</dbReference>
<organism evidence="13 14">
    <name type="scientific">Petrolisthes cinctipes</name>
    <name type="common">Flat porcelain crab</name>
    <dbReference type="NCBI Taxonomy" id="88211"/>
    <lineage>
        <taxon>Eukaryota</taxon>
        <taxon>Metazoa</taxon>
        <taxon>Ecdysozoa</taxon>
        <taxon>Arthropoda</taxon>
        <taxon>Crustacea</taxon>
        <taxon>Multicrustacea</taxon>
        <taxon>Malacostraca</taxon>
        <taxon>Eumalacostraca</taxon>
        <taxon>Eucarida</taxon>
        <taxon>Decapoda</taxon>
        <taxon>Pleocyemata</taxon>
        <taxon>Anomura</taxon>
        <taxon>Galatheoidea</taxon>
        <taxon>Porcellanidae</taxon>
        <taxon>Petrolisthes</taxon>
    </lineage>
</organism>
<comment type="similarity">
    <text evidence="3">Belongs to the nudE family.</text>
</comment>
<evidence type="ECO:0000256" key="6">
    <source>
        <dbReference type="ARBA" id="ARBA00023054"/>
    </source>
</evidence>
<dbReference type="GO" id="GO:0007059">
    <property type="term" value="P:chromosome segregation"/>
    <property type="evidence" value="ECO:0007669"/>
    <property type="project" value="TreeGrafter"/>
</dbReference>
<keyword evidence="10" id="KW-0472">Membrane</keyword>
<dbReference type="AlphaFoldDB" id="A0AAE1BYE4"/>
<dbReference type="InterPro" id="IPR006964">
    <property type="entry name" value="NUDE_dom"/>
</dbReference>
<dbReference type="GO" id="GO:0007020">
    <property type="term" value="P:microtubule nucleation"/>
    <property type="evidence" value="ECO:0007669"/>
    <property type="project" value="TreeGrafter"/>
</dbReference>
<evidence type="ECO:0000256" key="4">
    <source>
        <dbReference type="ARBA" id="ARBA00022490"/>
    </source>
</evidence>
<feature type="transmembrane region" description="Helical" evidence="10">
    <location>
        <begin position="100"/>
        <end position="118"/>
    </location>
</feature>
<keyword evidence="5" id="KW-0493">Microtubule</keyword>
<evidence type="ECO:0000256" key="10">
    <source>
        <dbReference type="SAM" id="Phobius"/>
    </source>
</evidence>
<gene>
    <name evidence="13" type="ORF">Pcinc_034562</name>
</gene>
<dbReference type="GO" id="GO:0005819">
    <property type="term" value="C:spindle"/>
    <property type="evidence" value="ECO:0007669"/>
    <property type="project" value="UniProtKB-SubCell"/>
</dbReference>
<protein>
    <submittedName>
        <fullName evidence="13">Uncharacterized protein</fullName>
    </submittedName>
</protein>